<dbReference type="Pfam" id="PF09335">
    <property type="entry name" value="VTT_dom"/>
    <property type="match status" value="1"/>
</dbReference>
<dbReference type="InterPro" id="IPR051311">
    <property type="entry name" value="DedA_domain"/>
</dbReference>
<accession>A0ABT9LXQ0</accession>
<feature type="domain" description="VTT" evidence="3">
    <location>
        <begin position="30"/>
        <end position="156"/>
    </location>
</feature>
<keyword evidence="2" id="KW-0472">Membrane</keyword>
<dbReference type="PANTHER" id="PTHR42709:SF9">
    <property type="entry name" value="ALKALINE PHOSPHATASE LIKE PROTEIN"/>
    <property type="match status" value="1"/>
</dbReference>
<evidence type="ECO:0000313" key="5">
    <source>
        <dbReference type="Proteomes" id="UP001229209"/>
    </source>
</evidence>
<name>A0ABT9LXQ0_9BACL</name>
<feature type="transmembrane region" description="Helical" evidence="2">
    <location>
        <begin position="174"/>
        <end position="192"/>
    </location>
</feature>
<dbReference type="Proteomes" id="UP001229209">
    <property type="component" value="Unassembled WGS sequence"/>
</dbReference>
<gene>
    <name evidence="4" type="ORF">J2S04_002004</name>
</gene>
<comment type="similarity">
    <text evidence="1">Belongs to the DedA family.</text>
</comment>
<evidence type="ECO:0000256" key="2">
    <source>
        <dbReference type="SAM" id="Phobius"/>
    </source>
</evidence>
<protein>
    <submittedName>
        <fullName evidence="4">Membrane protein DedA with SNARE-associated domain</fullName>
    </submittedName>
</protein>
<dbReference type="EMBL" id="JAURUO010000010">
    <property type="protein sequence ID" value="MDP9729041.1"/>
    <property type="molecule type" value="Genomic_DNA"/>
</dbReference>
<evidence type="ECO:0000259" key="3">
    <source>
        <dbReference type="Pfam" id="PF09335"/>
    </source>
</evidence>
<keyword evidence="5" id="KW-1185">Reference proteome</keyword>
<keyword evidence="2" id="KW-0812">Transmembrane</keyword>
<reference evidence="4 5" key="1">
    <citation type="submission" date="2023-07" db="EMBL/GenBank/DDBJ databases">
        <title>Genomic Encyclopedia of Type Strains, Phase IV (KMG-IV): sequencing the most valuable type-strain genomes for metagenomic binning, comparative biology and taxonomic classification.</title>
        <authorList>
            <person name="Goeker M."/>
        </authorList>
    </citation>
    <scope>NUCLEOTIDE SEQUENCE [LARGE SCALE GENOMIC DNA]</scope>
    <source>
        <strain evidence="4 5">DSM 25924</strain>
    </source>
</reference>
<evidence type="ECO:0000313" key="4">
    <source>
        <dbReference type="EMBL" id="MDP9729041.1"/>
    </source>
</evidence>
<organism evidence="4 5">
    <name type="scientific">Alicyclobacillus tolerans</name>
    <dbReference type="NCBI Taxonomy" id="90970"/>
    <lineage>
        <taxon>Bacteria</taxon>
        <taxon>Bacillati</taxon>
        <taxon>Bacillota</taxon>
        <taxon>Bacilli</taxon>
        <taxon>Bacillales</taxon>
        <taxon>Alicyclobacillaceae</taxon>
        <taxon>Alicyclobacillus</taxon>
    </lineage>
</organism>
<feature type="transmembrane region" description="Helical" evidence="2">
    <location>
        <begin position="106"/>
        <end position="126"/>
    </location>
</feature>
<dbReference type="RefSeq" id="WP_306954732.1">
    <property type="nucleotide sequence ID" value="NZ_JAURUO010000010.1"/>
</dbReference>
<sequence length="197" mass="22553">MSLSVHEWIVHFGYMGVFLILFLEMVGIPFPAETTLVVSGVEWIHGQFSFFPLLLAAFLGNVVGSTVAYSLGRTLGRPLLVRYGKYVGINEKRLNKAENQFAKWRIWIVLMGKFIAGVRVLVPYLAGIDAMPIWKFSLVNALSALIWVAFFLLSGRYIGVAWNHYHVFLMHRGLPYLLLLMFILLLGAYFLHFRKRK</sequence>
<keyword evidence="2" id="KW-1133">Transmembrane helix</keyword>
<dbReference type="InterPro" id="IPR032816">
    <property type="entry name" value="VTT_dom"/>
</dbReference>
<feature type="transmembrane region" description="Helical" evidence="2">
    <location>
        <begin position="12"/>
        <end position="30"/>
    </location>
</feature>
<dbReference type="PANTHER" id="PTHR42709">
    <property type="entry name" value="ALKALINE PHOSPHATASE LIKE PROTEIN"/>
    <property type="match status" value="1"/>
</dbReference>
<feature type="transmembrane region" description="Helical" evidence="2">
    <location>
        <begin position="50"/>
        <end position="72"/>
    </location>
</feature>
<feature type="transmembrane region" description="Helical" evidence="2">
    <location>
        <begin position="132"/>
        <end position="153"/>
    </location>
</feature>
<comment type="caution">
    <text evidence="4">The sequence shown here is derived from an EMBL/GenBank/DDBJ whole genome shotgun (WGS) entry which is preliminary data.</text>
</comment>
<proteinExistence type="inferred from homology"/>
<evidence type="ECO:0000256" key="1">
    <source>
        <dbReference type="ARBA" id="ARBA00010792"/>
    </source>
</evidence>